<dbReference type="EMBL" id="LT962688">
    <property type="protein sequence ID" value="SOR32498.1"/>
    <property type="molecule type" value="Genomic_DNA"/>
</dbReference>
<gene>
    <name evidence="3" type="ORF">TK0001_5939</name>
</gene>
<reference evidence="4" key="1">
    <citation type="submission" date="2017-10" db="EMBL/GenBank/DDBJ databases">
        <authorList>
            <person name="Regsiter A."/>
            <person name="William W."/>
        </authorList>
    </citation>
    <scope>NUCLEOTIDE SEQUENCE [LARGE SCALE GENOMIC DNA]</scope>
</reference>
<dbReference type="InterPro" id="IPR048911">
    <property type="entry name" value="Bflower"/>
</dbReference>
<feature type="domain" description="4-fold beta flower" evidence="2">
    <location>
        <begin position="100"/>
        <end position="213"/>
    </location>
</feature>
<dbReference type="Pfam" id="PF21784">
    <property type="entry name" value="Bflower"/>
    <property type="match status" value="1"/>
</dbReference>
<dbReference type="Proteomes" id="UP000233769">
    <property type="component" value="Chromosome tk0001"/>
</dbReference>
<feature type="region of interest" description="Disordered" evidence="1">
    <location>
        <begin position="165"/>
        <end position="196"/>
    </location>
</feature>
<evidence type="ECO:0000256" key="1">
    <source>
        <dbReference type="SAM" id="MobiDB-lite"/>
    </source>
</evidence>
<name>A0A2N9AYX8_METEX</name>
<evidence type="ECO:0000259" key="2">
    <source>
        <dbReference type="Pfam" id="PF21784"/>
    </source>
</evidence>
<evidence type="ECO:0000313" key="3">
    <source>
        <dbReference type="EMBL" id="SOR32498.1"/>
    </source>
</evidence>
<organism evidence="3 4">
    <name type="scientific">Methylorubrum extorquens</name>
    <name type="common">Methylobacterium dichloromethanicum</name>
    <name type="synonym">Methylobacterium extorquens</name>
    <dbReference type="NCBI Taxonomy" id="408"/>
    <lineage>
        <taxon>Bacteria</taxon>
        <taxon>Pseudomonadati</taxon>
        <taxon>Pseudomonadota</taxon>
        <taxon>Alphaproteobacteria</taxon>
        <taxon>Hyphomicrobiales</taxon>
        <taxon>Methylobacteriaceae</taxon>
        <taxon>Methylorubrum</taxon>
    </lineage>
</organism>
<evidence type="ECO:0000313" key="4">
    <source>
        <dbReference type="Proteomes" id="UP000233769"/>
    </source>
</evidence>
<accession>A0A2N9AYX8</accession>
<protein>
    <recommendedName>
        <fullName evidence="2">4-fold beta flower domain-containing protein</fullName>
    </recommendedName>
</protein>
<dbReference type="AlphaFoldDB" id="A0A2N9AYX8"/>
<proteinExistence type="predicted"/>
<sequence>MGGVVRPGAGAVDHRVAVAHTDGHRSLDDHRRHGRLRAGGRSSCRLRNGAPDLKCLRHRTIWILDPCTRRLNPAAPSRRSGSVAGRYVPTANSGRSDVIELFDRRGREAAFCQDGHSIYLWDGRPAAYIVDDEVYAYSGRFIGWSKDGWISDEAGERLLFEFDAVGGPEKPGRQTRTATGPRRTKPVKGAPRPASARPATLLAWSNRSFADLI</sequence>